<feature type="compositionally biased region" description="Low complexity" evidence="1">
    <location>
        <begin position="1"/>
        <end position="23"/>
    </location>
</feature>
<feature type="region of interest" description="Disordered" evidence="1">
    <location>
        <begin position="1"/>
        <end position="44"/>
    </location>
</feature>
<dbReference type="OrthoDB" id="3197787at2759"/>
<sequence length="230" mass="25554">MFSADDSSNDSVLDAASAVSSSAPPSPTKSARRPPAPLRLDSVGISPKDLVGKVVHRVRRSPTHPTVTLDCTDGTTYQLKIDGYNPLFPGVPKSLEMDPTLDPIFNPPSGQLFVDLTIEDCASITLMDKAYDARVELQGTRNEHWDQHHIGVAFKFREDAAGDRGRKSWHCVWATLAEYDSQQGGCVFRSYDDVYVDVLHRDRSPQKSPRKRRPDKRNSRAGSGDWTARM</sequence>
<evidence type="ECO:0000256" key="1">
    <source>
        <dbReference type="SAM" id="MobiDB-lite"/>
    </source>
</evidence>
<organism evidence="2 3">
    <name type="scientific">Athelia psychrophila</name>
    <dbReference type="NCBI Taxonomy" id="1759441"/>
    <lineage>
        <taxon>Eukaryota</taxon>
        <taxon>Fungi</taxon>
        <taxon>Dikarya</taxon>
        <taxon>Basidiomycota</taxon>
        <taxon>Agaricomycotina</taxon>
        <taxon>Agaricomycetes</taxon>
        <taxon>Agaricomycetidae</taxon>
        <taxon>Atheliales</taxon>
        <taxon>Atheliaceae</taxon>
        <taxon>Athelia</taxon>
    </lineage>
</organism>
<feature type="region of interest" description="Disordered" evidence="1">
    <location>
        <begin position="202"/>
        <end position="230"/>
    </location>
</feature>
<proteinExistence type="predicted"/>
<gene>
    <name evidence="2" type="ORF">FIBSPDRAFT_915848</name>
</gene>
<dbReference type="AlphaFoldDB" id="A0A166XFA4"/>
<evidence type="ECO:0000313" key="2">
    <source>
        <dbReference type="EMBL" id="KZP34727.1"/>
    </source>
</evidence>
<evidence type="ECO:0000313" key="3">
    <source>
        <dbReference type="Proteomes" id="UP000076532"/>
    </source>
</evidence>
<dbReference type="EMBL" id="KV417480">
    <property type="protein sequence ID" value="KZP34727.1"/>
    <property type="molecule type" value="Genomic_DNA"/>
</dbReference>
<accession>A0A166XFA4</accession>
<dbReference type="Proteomes" id="UP000076532">
    <property type="component" value="Unassembled WGS sequence"/>
</dbReference>
<name>A0A166XFA4_9AGAM</name>
<protein>
    <submittedName>
        <fullName evidence="2">Uncharacterized protein</fullName>
    </submittedName>
</protein>
<keyword evidence="3" id="KW-1185">Reference proteome</keyword>
<reference evidence="2 3" key="1">
    <citation type="journal article" date="2016" name="Mol. Biol. Evol.">
        <title>Comparative Genomics of Early-Diverging Mushroom-Forming Fungi Provides Insights into the Origins of Lignocellulose Decay Capabilities.</title>
        <authorList>
            <person name="Nagy L.G."/>
            <person name="Riley R."/>
            <person name="Tritt A."/>
            <person name="Adam C."/>
            <person name="Daum C."/>
            <person name="Floudas D."/>
            <person name="Sun H."/>
            <person name="Yadav J.S."/>
            <person name="Pangilinan J."/>
            <person name="Larsson K.H."/>
            <person name="Matsuura K."/>
            <person name="Barry K."/>
            <person name="Labutti K."/>
            <person name="Kuo R."/>
            <person name="Ohm R.A."/>
            <person name="Bhattacharya S.S."/>
            <person name="Shirouzu T."/>
            <person name="Yoshinaga Y."/>
            <person name="Martin F.M."/>
            <person name="Grigoriev I.V."/>
            <person name="Hibbett D.S."/>
        </authorList>
    </citation>
    <scope>NUCLEOTIDE SEQUENCE [LARGE SCALE GENOMIC DNA]</scope>
    <source>
        <strain evidence="2 3">CBS 109695</strain>
    </source>
</reference>